<proteinExistence type="predicted"/>
<dbReference type="RefSeq" id="WP_354663434.1">
    <property type="nucleotide sequence ID" value="NZ_JBEXAC010000002.1"/>
</dbReference>
<name>A0ABV2TCX5_9BACT</name>
<comment type="caution">
    <text evidence="1">The sequence shown here is derived from an EMBL/GenBank/DDBJ whole genome shotgun (WGS) entry which is preliminary data.</text>
</comment>
<protein>
    <submittedName>
        <fullName evidence="1">Uncharacterized protein</fullName>
    </submittedName>
</protein>
<keyword evidence="2" id="KW-1185">Reference proteome</keyword>
<sequence>MNAQRFISSGLIEMYIAGIAPEQDAQKLEAAMVQFPEVAEAVDASRQGMEYYINVQAQHPPVAIKNNLLLLFRAEKE</sequence>
<accession>A0ABV2TCX5</accession>
<reference evidence="1 2" key="1">
    <citation type="submission" date="2024-06" db="EMBL/GenBank/DDBJ databases">
        <title>Chitinophaga defluvii sp. nov., isolated from municipal sewage.</title>
        <authorList>
            <person name="Zhang L."/>
        </authorList>
    </citation>
    <scope>NUCLEOTIDE SEQUENCE [LARGE SCALE GENOMIC DNA]</scope>
    <source>
        <strain evidence="1 2">H8</strain>
    </source>
</reference>
<gene>
    <name evidence="1" type="ORF">ABR189_26090</name>
</gene>
<organism evidence="1 2">
    <name type="scientific">Chitinophaga defluvii</name>
    <dbReference type="NCBI Taxonomy" id="3163343"/>
    <lineage>
        <taxon>Bacteria</taxon>
        <taxon>Pseudomonadati</taxon>
        <taxon>Bacteroidota</taxon>
        <taxon>Chitinophagia</taxon>
        <taxon>Chitinophagales</taxon>
        <taxon>Chitinophagaceae</taxon>
        <taxon>Chitinophaga</taxon>
    </lineage>
</organism>
<dbReference type="EMBL" id="JBEXAC010000002">
    <property type="protein sequence ID" value="MET7000881.1"/>
    <property type="molecule type" value="Genomic_DNA"/>
</dbReference>
<evidence type="ECO:0000313" key="2">
    <source>
        <dbReference type="Proteomes" id="UP001549749"/>
    </source>
</evidence>
<dbReference type="Proteomes" id="UP001549749">
    <property type="component" value="Unassembled WGS sequence"/>
</dbReference>
<evidence type="ECO:0000313" key="1">
    <source>
        <dbReference type="EMBL" id="MET7000881.1"/>
    </source>
</evidence>